<feature type="transmembrane region" description="Helical" evidence="1">
    <location>
        <begin position="5"/>
        <end position="21"/>
    </location>
</feature>
<gene>
    <name evidence="2" type="ORF">AWH48_18960</name>
</gene>
<reference evidence="2 3" key="1">
    <citation type="submission" date="2016-01" db="EMBL/GenBank/DDBJ databases">
        <title>Investigation of taxonomic status of Bacillus aminovorans.</title>
        <authorList>
            <person name="Verma A."/>
            <person name="Pal Y."/>
            <person name="Krishnamurthi S."/>
        </authorList>
    </citation>
    <scope>NUCLEOTIDE SEQUENCE [LARGE SCALE GENOMIC DNA]</scope>
    <source>
        <strain evidence="2 3">DSM 4337</strain>
    </source>
</reference>
<evidence type="ECO:0000256" key="1">
    <source>
        <dbReference type="SAM" id="Phobius"/>
    </source>
</evidence>
<comment type="caution">
    <text evidence="2">The sequence shown here is derived from an EMBL/GenBank/DDBJ whole genome shotgun (WGS) entry which is preliminary data.</text>
</comment>
<keyword evidence="1" id="KW-1133">Transmembrane helix</keyword>
<name>A0A177KW71_9BACI</name>
<dbReference type="Proteomes" id="UP000077271">
    <property type="component" value="Unassembled WGS sequence"/>
</dbReference>
<sequence length="74" mass="8754">MKNLTIAMFILICLILFMFGIDKMMGLSMRDAIRNVTNPFYVMHLAEMMVFCVLIVMLFVRPFLDFRNKRKGNK</sequence>
<keyword evidence="1" id="KW-0812">Transmembrane</keyword>
<dbReference type="AlphaFoldDB" id="A0A177KW71"/>
<evidence type="ECO:0000313" key="3">
    <source>
        <dbReference type="Proteomes" id="UP000077271"/>
    </source>
</evidence>
<proteinExistence type="predicted"/>
<organism evidence="2 3">
    <name type="scientific">Domibacillus aminovorans</name>
    <dbReference type="NCBI Taxonomy" id="29332"/>
    <lineage>
        <taxon>Bacteria</taxon>
        <taxon>Bacillati</taxon>
        <taxon>Bacillota</taxon>
        <taxon>Bacilli</taxon>
        <taxon>Bacillales</taxon>
        <taxon>Bacillaceae</taxon>
        <taxon>Domibacillus</taxon>
    </lineage>
</organism>
<dbReference type="EMBL" id="LQWZ01000014">
    <property type="protein sequence ID" value="OAH57366.1"/>
    <property type="molecule type" value="Genomic_DNA"/>
</dbReference>
<protein>
    <submittedName>
        <fullName evidence="2">Uncharacterized protein</fullName>
    </submittedName>
</protein>
<dbReference type="InterPro" id="IPR058725">
    <property type="entry name" value="YczF"/>
</dbReference>
<evidence type="ECO:0000313" key="2">
    <source>
        <dbReference type="EMBL" id="OAH57366.1"/>
    </source>
</evidence>
<feature type="transmembrane region" description="Helical" evidence="1">
    <location>
        <begin position="41"/>
        <end position="64"/>
    </location>
</feature>
<dbReference type="Pfam" id="PF26310">
    <property type="entry name" value="YczF"/>
    <property type="match status" value="1"/>
</dbReference>
<keyword evidence="1" id="KW-0472">Membrane</keyword>
<accession>A0A177KW71</accession>